<organism evidence="2 3">
    <name type="scientific">Ranavirus ambystoma1</name>
    <dbReference type="NCBI Taxonomy" id="265294"/>
    <lineage>
        <taxon>Viruses</taxon>
        <taxon>Varidnaviria</taxon>
        <taxon>Bamfordvirae</taxon>
        <taxon>Nucleocytoviricota</taxon>
        <taxon>Megaviricetes</taxon>
        <taxon>Pimascovirales</taxon>
        <taxon>Pimascovirales incertae sedis</taxon>
        <taxon>Iridoviridae</taxon>
        <taxon>Alphairidovirinae</taxon>
        <taxon>Ranavirus</taxon>
    </lineage>
</organism>
<dbReference type="EMBL" id="KR075875">
    <property type="protein sequence ID" value="ALN36766.1"/>
    <property type="molecule type" value="Genomic_DNA"/>
</dbReference>
<reference evidence="3 4" key="1">
    <citation type="journal article" date="2015" name="G3 (Bethesda)">
        <title>Comparative Genomics of an Emerging Amphibian Virus.</title>
        <authorList>
            <person name="Epstein B."/>
            <person name="Storfer A."/>
        </authorList>
    </citation>
    <scope>NUCLEOTIDE SEQUENCE [LARGE SCALE GENOMIC DNA]</scope>
    <source>
        <strain evidence="2">RRV</strain>
        <strain evidence="1">TSMB</strain>
    </source>
</reference>
<dbReference type="Proteomes" id="UP000156308">
    <property type="component" value="Segment"/>
</dbReference>
<dbReference type="EMBL" id="KR075879">
    <property type="protein sequence ID" value="ALN37172.1"/>
    <property type="molecule type" value="Genomic_DNA"/>
</dbReference>
<gene>
    <name evidence="2" type="ORF">69L</name>
    <name evidence="1" type="ORF">70L</name>
</gene>
<evidence type="ECO:0000313" key="4">
    <source>
        <dbReference type="Proteomes" id="UP000156308"/>
    </source>
</evidence>
<proteinExistence type="predicted"/>
<evidence type="ECO:0000313" key="1">
    <source>
        <dbReference type="EMBL" id="ALN36766.1"/>
    </source>
</evidence>
<sequence>MRKDMSPFSFPGRLEPSHLVGSLKSPRVDPGVPCRPLVPLALWGPPYQCLRLVPLYQRCLHPIVSLRPLVAPGRPWDPWCRPDRLDP</sequence>
<protein>
    <submittedName>
        <fullName evidence="2">Uncharacterized protein</fullName>
    </submittedName>
</protein>
<dbReference type="Proteomes" id="UP000141477">
    <property type="component" value="Segment"/>
</dbReference>
<evidence type="ECO:0000313" key="3">
    <source>
        <dbReference type="Proteomes" id="UP000141477"/>
    </source>
</evidence>
<name>A0A0U2QA78_9VIRU</name>
<accession>A0A0U2QA78</accession>
<evidence type="ECO:0000313" key="2">
    <source>
        <dbReference type="EMBL" id="ALN37172.1"/>
    </source>
</evidence>